<accession>A0A4C1STR4</accession>
<sequence>MEVFEQMLNAYTIDSTDENNRDIIFELYNTCVKQNEQMARWPDFLGEGEPQLLANSKDLNEAKLDYAEKTKLQEKDDQVENSCLKENNKSTVCKSLSFKPLAEIFVDLDEVTPLDEGQRLLLDDDIQPCKVRLLPPTDVAMAPKKPFRPPTPINQVVLLLNPTQSPVDISCIVGYKLGDDPDPIKELIVTKDVPYV</sequence>
<keyword evidence="2" id="KW-1185">Reference proteome</keyword>
<dbReference type="EMBL" id="BGZK01003808">
    <property type="protein sequence ID" value="GBP04707.1"/>
    <property type="molecule type" value="Genomic_DNA"/>
</dbReference>
<dbReference type="PANTHER" id="PTHR45905">
    <property type="entry name" value="GOLGI-LOCALIZED, GAMMA-ADAPTIN EAR CONTAINING, ARF BINDING PROTEIN"/>
    <property type="match status" value="1"/>
</dbReference>
<comment type="caution">
    <text evidence="1">The sequence shown here is derived from an EMBL/GenBank/DDBJ whole genome shotgun (WGS) entry which is preliminary data.</text>
</comment>
<dbReference type="STRING" id="151549.A0A4C1STR4"/>
<dbReference type="GO" id="GO:0031267">
    <property type="term" value="F:small GTPase binding"/>
    <property type="evidence" value="ECO:0007669"/>
    <property type="project" value="InterPro"/>
</dbReference>
<evidence type="ECO:0000313" key="2">
    <source>
        <dbReference type="Proteomes" id="UP000299102"/>
    </source>
</evidence>
<dbReference type="AlphaFoldDB" id="A0A4C1STR4"/>
<protein>
    <submittedName>
        <fullName evidence="1">Uncharacterized protein</fullName>
    </submittedName>
</protein>
<dbReference type="SUPFAM" id="SSF89009">
    <property type="entry name" value="GAT-like domain"/>
    <property type="match status" value="1"/>
</dbReference>
<dbReference type="InterPro" id="IPR013041">
    <property type="entry name" value="Clathrin_app_Ig-like_sf"/>
</dbReference>
<dbReference type="PANTHER" id="PTHR45905:SF1">
    <property type="entry name" value="GOLGI-LOCALIZED, GAMMA-ADAPTIN EAR CONTAINING, ARF BINDING PROTEIN"/>
    <property type="match status" value="1"/>
</dbReference>
<proteinExistence type="predicted"/>
<dbReference type="OrthoDB" id="447025at2759"/>
<evidence type="ECO:0000313" key="1">
    <source>
        <dbReference type="EMBL" id="GBP04707.1"/>
    </source>
</evidence>
<dbReference type="Gene3D" id="2.60.40.1230">
    <property type="match status" value="1"/>
</dbReference>
<dbReference type="GO" id="GO:0006893">
    <property type="term" value="P:Golgi to plasma membrane transport"/>
    <property type="evidence" value="ECO:0007669"/>
    <property type="project" value="TreeGrafter"/>
</dbReference>
<dbReference type="GO" id="GO:0006886">
    <property type="term" value="P:intracellular protein transport"/>
    <property type="evidence" value="ECO:0007669"/>
    <property type="project" value="InterPro"/>
</dbReference>
<reference evidence="1 2" key="1">
    <citation type="journal article" date="2019" name="Commun. Biol.">
        <title>The bagworm genome reveals a unique fibroin gene that provides high tensile strength.</title>
        <authorList>
            <person name="Kono N."/>
            <person name="Nakamura H."/>
            <person name="Ohtoshi R."/>
            <person name="Tomita M."/>
            <person name="Numata K."/>
            <person name="Arakawa K."/>
        </authorList>
    </citation>
    <scope>NUCLEOTIDE SEQUENCE [LARGE SCALE GENOMIC DNA]</scope>
</reference>
<dbReference type="GO" id="GO:0034394">
    <property type="term" value="P:protein localization to cell surface"/>
    <property type="evidence" value="ECO:0007669"/>
    <property type="project" value="TreeGrafter"/>
</dbReference>
<dbReference type="Proteomes" id="UP000299102">
    <property type="component" value="Unassembled WGS sequence"/>
</dbReference>
<gene>
    <name evidence="1" type="ORF">EVAR_72941_1</name>
</gene>
<name>A0A4C1STR4_EUMVA</name>
<dbReference type="InterPro" id="IPR027422">
    <property type="entry name" value="GGA1-3"/>
</dbReference>
<dbReference type="GO" id="GO:0005802">
    <property type="term" value="C:trans-Golgi network"/>
    <property type="evidence" value="ECO:0007669"/>
    <property type="project" value="InterPro"/>
</dbReference>
<dbReference type="SUPFAM" id="SSF49348">
    <property type="entry name" value="Clathrin adaptor appendage domain"/>
    <property type="match status" value="1"/>
</dbReference>
<organism evidence="1 2">
    <name type="scientific">Eumeta variegata</name>
    <name type="common">Bagworm moth</name>
    <name type="synonym">Eumeta japonica</name>
    <dbReference type="NCBI Taxonomy" id="151549"/>
    <lineage>
        <taxon>Eukaryota</taxon>
        <taxon>Metazoa</taxon>
        <taxon>Ecdysozoa</taxon>
        <taxon>Arthropoda</taxon>
        <taxon>Hexapoda</taxon>
        <taxon>Insecta</taxon>
        <taxon>Pterygota</taxon>
        <taxon>Neoptera</taxon>
        <taxon>Endopterygota</taxon>
        <taxon>Lepidoptera</taxon>
        <taxon>Glossata</taxon>
        <taxon>Ditrysia</taxon>
        <taxon>Tineoidea</taxon>
        <taxon>Psychidae</taxon>
        <taxon>Oiketicinae</taxon>
        <taxon>Eumeta</taxon>
    </lineage>
</organism>